<evidence type="ECO:0000256" key="1">
    <source>
        <dbReference type="ARBA" id="ARBA00023015"/>
    </source>
</evidence>
<dbReference type="EMBL" id="JAPDHZ010000002">
    <property type="protein sequence ID" value="MDG0790553.1"/>
    <property type="molecule type" value="Genomic_DNA"/>
</dbReference>
<comment type="caution">
    <text evidence="5">The sequence shown here is derived from an EMBL/GenBank/DDBJ whole genome shotgun (WGS) entry which is preliminary data.</text>
</comment>
<organism evidence="5 6">
    <name type="scientific">Cohnella ginsengisoli</name>
    <dbReference type="NCBI Taxonomy" id="425004"/>
    <lineage>
        <taxon>Bacteria</taxon>
        <taxon>Bacillati</taxon>
        <taxon>Bacillota</taxon>
        <taxon>Bacilli</taxon>
        <taxon>Bacillales</taxon>
        <taxon>Paenibacillaceae</taxon>
        <taxon>Cohnella</taxon>
    </lineage>
</organism>
<dbReference type="InterPro" id="IPR011991">
    <property type="entry name" value="ArsR-like_HTH"/>
</dbReference>
<accession>A0A9X4KEH0</accession>
<dbReference type="SMART" id="SM00418">
    <property type="entry name" value="HTH_ARSR"/>
    <property type="match status" value="1"/>
</dbReference>
<dbReference type="RefSeq" id="WP_277564371.1">
    <property type="nucleotide sequence ID" value="NZ_JAPDHZ010000002.1"/>
</dbReference>
<dbReference type="NCBIfam" id="NF033788">
    <property type="entry name" value="HTH_metalloreg"/>
    <property type="match status" value="1"/>
</dbReference>
<dbReference type="PROSITE" id="PS50987">
    <property type="entry name" value="HTH_ARSR_2"/>
    <property type="match status" value="1"/>
</dbReference>
<reference evidence="5 6" key="1">
    <citation type="submission" date="2022-10" db="EMBL/GenBank/DDBJ databases">
        <title>Comparative genomic analysis of Cohnella hashimotonis sp. nov., isolated from the International Space Station.</title>
        <authorList>
            <person name="Simpson A."/>
            <person name="Venkateswaran K."/>
        </authorList>
    </citation>
    <scope>NUCLEOTIDE SEQUENCE [LARGE SCALE GENOMIC DNA]</scope>
    <source>
        <strain evidence="5 6">DSM 18997</strain>
    </source>
</reference>
<sequence>MNTATLSALAEPNRMSIVELLRDGGALTLGEIAERLQLRLPQSSKHLRVLADAGLVDVEAVANRRIFKIRKERFAELDRWVRSFQDTKEEQFSRLDALLHQAQTQRDESNGS</sequence>
<dbReference type="PANTHER" id="PTHR33154:SF33">
    <property type="entry name" value="TRANSCRIPTIONAL REPRESSOR SDPR"/>
    <property type="match status" value="1"/>
</dbReference>
<evidence type="ECO:0000256" key="3">
    <source>
        <dbReference type="ARBA" id="ARBA00023163"/>
    </source>
</evidence>
<dbReference type="GO" id="GO:0003677">
    <property type="term" value="F:DNA binding"/>
    <property type="evidence" value="ECO:0007669"/>
    <property type="project" value="UniProtKB-KW"/>
</dbReference>
<gene>
    <name evidence="5" type="ORF">OMP38_06580</name>
</gene>
<name>A0A9X4KEH0_9BACL</name>
<protein>
    <submittedName>
        <fullName evidence="5">Metalloregulator ArsR/SmtB family transcription factor</fullName>
    </submittedName>
</protein>
<keyword evidence="1" id="KW-0805">Transcription regulation</keyword>
<dbReference type="CDD" id="cd00090">
    <property type="entry name" value="HTH_ARSR"/>
    <property type="match status" value="1"/>
</dbReference>
<dbReference type="AlphaFoldDB" id="A0A9X4KEH0"/>
<evidence type="ECO:0000313" key="5">
    <source>
        <dbReference type="EMBL" id="MDG0790553.1"/>
    </source>
</evidence>
<feature type="domain" description="HTH arsR-type" evidence="4">
    <location>
        <begin position="1"/>
        <end position="89"/>
    </location>
</feature>
<proteinExistence type="predicted"/>
<dbReference type="PANTHER" id="PTHR33154">
    <property type="entry name" value="TRANSCRIPTIONAL REGULATOR, ARSR FAMILY"/>
    <property type="match status" value="1"/>
</dbReference>
<dbReference type="PRINTS" id="PR00778">
    <property type="entry name" value="HTHARSR"/>
</dbReference>
<dbReference type="Proteomes" id="UP001153387">
    <property type="component" value="Unassembled WGS sequence"/>
</dbReference>
<evidence type="ECO:0000313" key="6">
    <source>
        <dbReference type="Proteomes" id="UP001153387"/>
    </source>
</evidence>
<dbReference type="SUPFAM" id="SSF46785">
    <property type="entry name" value="Winged helix' DNA-binding domain"/>
    <property type="match status" value="1"/>
</dbReference>
<dbReference type="InterPro" id="IPR036390">
    <property type="entry name" value="WH_DNA-bd_sf"/>
</dbReference>
<dbReference type="InterPro" id="IPR036388">
    <property type="entry name" value="WH-like_DNA-bd_sf"/>
</dbReference>
<keyword evidence="2" id="KW-0238">DNA-binding</keyword>
<evidence type="ECO:0000256" key="2">
    <source>
        <dbReference type="ARBA" id="ARBA00023125"/>
    </source>
</evidence>
<dbReference type="Pfam" id="PF12840">
    <property type="entry name" value="HTH_20"/>
    <property type="match status" value="1"/>
</dbReference>
<evidence type="ECO:0000259" key="4">
    <source>
        <dbReference type="PROSITE" id="PS50987"/>
    </source>
</evidence>
<dbReference type="Gene3D" id="1.10.10.10">
    <property type="entry name" value="Winged helix-like DNA-binding domain superfamily/Winged helix DNA-binding domain"/>
    <property type="match status" value="1"/>
</dbReference>
<keyword evidence="3" id="KW-0804">Transcription</keyword>
<dbReference type="InterPro" id="IPR001845">
    <property type="entry name" value="HTH_ArsR_DNA-bd_dom"/>
</dbReference>
<dbReference type="InterPro" id="IPR051081">
    <property type="entry name" value="HTH_MetalResp_TranReg"/>
</dbReference>
<keyword evidence="6" id="KW-1185">Reference proteome</keyword>
<dbReference type="GO" id="GO:0003700">
    <property type="term" value="F:DNA-binding transcription factor activity"/>
    <property type="evidence" value="ECO:0007669"/>
    <property type="project" value="InterPro"/>
</dbReference>